<name>A0ABY3UL36_MYCLN</name>
<dbReference type="InterPro" id="IPR032710">
    <property type="entry name" value="NTF2-like_dom_sf"/>
</dbReference>
<evidence type="ECO:0000259" key="5">
    <source>
        <dbReference type="Pfam" id="PF01494"/>
    </source>
</evidence>
<feature type="region of interest" description="Disordered" evidence="4">
    <location>
        <begin position="83"/>
        <end position="104"/>
    </location>
</feature>
<keyword evidence="2" id="KW-0285">Flavoprotein</keyword>
<dbReference type="InterPro" id="IPR036188">
    <property type="entry name" value="FAD/NAD-bd_sf"/>
</dbReference>
<evidence type="ECO:0000313" key="8">
    <source>
        <dbReference type="Proteomes" id="UP001055171"/>
    </source>
</evidence>
<dbReference type="PANTHER" id="PTHR43004">
    <property type="entry name" value="TRK SYSTEM POTASSIUM UPTAKE PROTEIN"/>
    <property type="match status" value="1"/>
</dbReference>
<keyword evidence="7" id="KW-0503">Monooxygenase</keyword>
<comment type="cofactor">
    <cofactor evidence="1">
        <name>FAD</name>
        <dbReference type="ChEBI" id="CHEBI:57692"/>
    </cofactor>
</comment>
<evidence type="ECO:0000256" key="2">
    <source>
        <dbReference type="ARBA" id="ARBA00022630"/>
    </source>
</evidence>
<dbReference type="PRINTS" id="PR00420">
    <property type="entry name" value="RNGMNOXGNASE"/>
</dbReference>
<dbReference type="RefSeq" id="WP_239719891.1">
    <property type="nucleotide sequence ID" value="NZ_CP092423.2"/>
</dbReference>
<evidence type="ECO:0000256" key="3">
    <source>
        <dbReference type="ARBA" id="ARBA00022827"/>
    </source>
</evidence>
<dbReference type="CDD" id="cd00531">
    <property type="entry name" value="NTF2_like"/>
    <property type="match status" value="1"/>
</dbReference>
<dbReference type="SUPFAM" id="SSF51905">
    <property type="entry name" value="FAD/NAD(P)-binding domain"/>
    <property type="match status" value="1"/>
</dbReference>
<dbReference type="Pfam" id="PF21274">
    <property type="entry name" value="Rng_hyd_C"/>
    <property type="match status" value="1"/>
</dbReference>
<keyword evidence="8" id="KW-1185">Reference proteome</keyword>
<dbReference type="Gene3D" id="3.50.50.60">
    <property type="entry name" value="FAD/NAD(P)-binding domain"/>
    <property type="match status" value="1"/>
</dbReference>
<accession>A0ABY3UL36</accession>
<dbReference type="SUPFAM" id="SSF54427">
    <property type="entry name" value="NTF2-like"/>
    <property type="match status" value="1"/>
</dbReference>
<feature type="compositionally biased region" description="Polar residues" evidence="4">
    <location>
        <begin position="87"/>
        <end position="104"/>
    </location>
</feature>
<dbReference type="PANTHER" id="PTHR43004:SF19">
    <property type="entry name" value="BINDING MONOOXYGENASE, PUTATIVE (JCVI)-RELATED"/>
    <property type="match status" value="1"/>
</dbReference>
<keyword evidence="7" id="KW-0560">Oxidoreductase</keyword>
<reference evidence="7" key="1">
    <citation type="submission" date="2022-08" db="EMBL/GenBank/DDBJ databases">
        <title>Complete genome sequence of 14 non-tuberculosis mycobacteria type-strains.</title>
        <authorList>
            <person name="Igarashi Y."/>
            <person name="Osugi A."/>
            <person name="Mitarai S."/>
        </authorList>
    </citation>
    <scope>NUCLEOTIDE SEQUENCE</scope>
    <source>
        <strain evidence="7">ATCC 51985</strain>
    </source>
</reference>
<evidence type="ECO:0000313" key="7">
    <source>
        <dbReference type="EMBL" id="ULP40325.1"/>
    </source>
</evidence>
<dbReference type="EMBL" id="CP092423">
    <property type="protein sequence ID" value="ULP40325.1"/>
    <property type="molecule type" value="Genomic_DNA"/>
</dbReference>
<proteinExistence type="predicted"/>
<gene>
    <name evidence="7" type="ORF">MJO58_14955</name>
</gene>
<keyword evidence="3" id="KW-0274">FAD</keyword>
<evidence type="ECO:0000256" key="4">
    <source>
        <dbReference type="SAM" id="MobiDB-lite"/>
    </source>
</evidence>
<evidence type="ECO:0000259" key="6">
    <source>
        <dbReference type="Pfam" id="PF13577"/>
    </source>
</evidence>
<dbReference type="InterPro" id="IPR050641">
    <property type="entry name" value="RIFMO-like"/>
</dbReference>
<organism evidence="7 8">
    <name type="scientific">Mycobacterium lentiflavum</name>
    <dbReference type="NCBI Taxonomy" id="141349"/>
    <lineage>
        <taxon>Bacteria</taxon>
        <taxon>Bacillati</taxon>
        <taxon>Actinomycetota</taxon>
        <taxon>Actinomycetes</taxon>
        <taxon>Mycobacteriales</taxon>
        <taxon>Mycobacteriaceae</taxon>
        <taxon>Mycobacterium</taxon>
        <taxon>Mycobacterium simiae complex</taxon>
    </lineage>
</organism>
<dbReference type="Pfam" id="PF13577">
    <property type="entry name" value="SnoaL_4"/>
    <property type="match status" value="1"/>
</dbReference>
<feature type="domain" description="FAD-binding" evidence="5">
    <location>
        <begin position="4"/>
        <end position="349"/>
    </location>
</feature>
<dbReference type="Pfam" id="PF01494">
    <property type="entry name" value="FAD_binding_3"/>
    <property type="match status" value="1"/>
</dbReference>
<dbReference type="InterPro" id="IPR037401">
    <property type="entry name" value="SnoaL-like"/>
</dbReference>
<dbReference type="GO" id="GO:0004497">
    <property type="term" value="F:monooxygenase activity"/>
    <property type="evidence" value="ECO:0007669"/>
    <property type="project" value="UniProtKB-KW"/>
</dbReference>
<protein>
    <submittedName>
        <fullName evidence="7">FAD-dependent monooxygenase</fullName>
    </submittedName>
</protein>
<sequence length="658" mass="71425">MSDSVLVVGGGPTGLSAALFLACREVPVVLVEKHIGSSPHPRAVGWTPRTMELFAAVGIHIPEADVAASKPRRVRVETLSGPWQEEQPWTPNGGTPSTRFSPHTNARMSQDELEPLLRRRAAELGVDLRMGTTLINFDQDPAGVCARLRGPDGAEATLRASYLVAADGASSRIREALGIERSGRGALRAMRSVLFRAEIPDELRTRIEEARANAIVQFSVQQPNFGGLLAQYPDGRFILMFDDDVERDDATLIGFVRRALGVGDVPVELVATGRWDVSGLIADRFSSGRIFLAGDAAHALPPNRGGYGANTGIDDANNLAWKLASVLHEKSTAALLDSYDAERRPIAWLRHQQIFARPDHAYGAIGEGEILDDDAMEFGQLYRSSAIIGAGADLPPARRPNEWAGQPGTRAPHVWLTRLGERLSTLDLFQRDWVLLTKEPRWRQAAAGLGITCTVIGADVTDDGAFPTAYGLGPTGATLIRPDGYIAWRTTEIPVAPETALREAFSRVASLASQPSLEQRLERLEAVVTIQQLMARYALAVDAGWNGRGVDVAQLPHIFAEDATWNAPAMNISVTGLDAIIDSVRKETAAQTFSMHSFTNPIIDVYGNRAFGRWRMSVVGKSDSDTRQAFLAMDLTYVRTGAGWRIRSVDVAPGTMMA</sequence>
<evidence type="ECO:0000256" key="1">
    <source>
        <dbReference type="ARBA" id="ARBA00001974"/>
    </source>
</evidence>
<feature type="domain" description="SnoaL-like" evidence="6">
    <location>
        <begin position="522"/>
        <end position="649"/>
    </location>
</feature>
<dbReference type="InterPro" id="IPR002938">
    <property type="entry name" value="FAD-bd"/>
</dbReference>
<dbReference type="Gene3D" id="3.30.9.10">
    <property type="entry name" value="D-Amino Acid Oxidase, subunit A, domain 2"/>
    <property type="match status" value="1"/>
</dbReference>
<dbReference type="Gene3D" id="3.40.30.120">
    <property type="match status" value="1"/>
</dbReference>
<dbReference type="Proteomes" id="UP001055171">
    <property type="component" value="Chromosome"/>
</dbReference>
<dbReference type="Gene3D" id="3.10.450.50">
    <property type="match status" value="1"/>
</dbReference>